<keyword evidence="1" id="KW-0805">Transcription regulation</keyword>
<comment type="caution">
    <text evidence="5">The sequence shown here is derived from an EMBL/GenBank/DDBJ whole genome shotgun (WGS) entry which is preliminary data.</text>
</comment>
<feature type="domain" description="HTH gntR-type" evidence="4">
    <location>
        <begin position="7"/>
        <end position="77"/>
    </location>
</feature>
<reference evidence="5" key="2">
    <citation type="submission" date="2020-09" db="EMBL/GenBank/DDBJ databases">
        <authorList>
            <person name="Sun Q."/>
            <person name="Zhou Y."/>
        </authorList>
    </citation>
    <scope>NUCLEOTIDE SEQUENCE</scope>
    <source>
        <strain evidence="5">CGMCC 1.12827</strain>
    </source>
</reference>
<sequence>MQETQGGPVAENVRRQIMAMMASGQLAPGDRLGSEREMAALFSVSRSTLRSALLPLAHAGIIERRTGRGGGTFIRHDIVTRDAAPIAAVDVAVQGAQPVRTTRVLGTERRPATDLEATTLGIALGEPVITVHRLRSADDLPLSLEWACMHAAKVPDLLEQPLGGSLCELVQVRYGLYAESASESIEVVPADDDQAAWLGVPVGAPLLSITAQMTDAAGTALVYGRDLYRADRIRLRANPGLDIDREIIGTDGRVERRVSA</sequence>
<evidence type="ECO:0000256" key="1">
    <source>
        <dbReference type="ARBA" id="ARBA00023015"/>
    </source>
</evidence>
<dbReference type="Proteomes" id="UP000621454">
    <property type="component" value="Unassembled WGS sequence"/>
</dbReference>
<dbReference type="CDD" id="cd07377">
    <property type="entry name" value="WHTH_GntR"/>
    <property type="match status" value="1"/>
</dbReference>
<evidence type="ECO:0000259" key="4">
    <source>
        <dbReference type="PROSITE" id="PS50949"/>
    </source>
</evidence>
<organism evidence="5 6">
    <name type="scientific">Gordonia jinhuaensis</name>
    <dbReference type="NCBI Taxonomy" id="1517702"/>
    <lineage>
        <taxon>Bacteria</taxon>
        <taxon>Bacillati</taxon>
        <taxon>Actinomycetota</taxon>
        <taxon>Actinomycetes</taxon>
        <taxon>Mycobacteriales</taxon>
        <taxon>Gordoniaceae</taxon>
        <taxon>Gordonia</taxon>
    </lineage>
</organism>
<dbReference type="PRINTS" id="PR00035">
    <property type="entry name" value="HTHGNTR"/>
</dbReference>
<evidence type="ECO:0000256" key="3">
    <source>
        <dbReference type="ARBA" id="ARBA00023163"/>
    </source>
</evidence>
<accession>A0A916SXF7</accession>
<keyword evidence="3" id="KW-0804">Transcription</keyword>
<reference evidence="5" key="1">
    <citation type="journal article" date="2014" name="Int. J. Syst. Evol. Microbiol.">
        <title>Complete genome sequence of Corynebacterium casei LMG S-19264T (=DSM 44701T), isolated from a smear-ripened cheese.</title>
        <authorList>
            <consortium name="US DOE Joint Genome Institute (JGI-PGF)"/>
            <person name="Walter F."/>
            <person name="Albersmeier A."/>
            <person name="Kalinowski J."/>
            <person name="Ruckert C."/>
        </authorList>
    </citation>
    <scope>NUCLEOTIDE SEQUENCE</scope>
    <source>
        <strain evidence="5">CGMCC 1.12827</strain>
    </source>
</reference>
<evidence type="ECO:0000256" key="2">
    <source>
        <dbReference type="ARBA" id="ARBA00023125"/>
    </source>
</evidence>
<dbReference type="SMART" id="SM00345">
    <property type="entry name" value="HTH_GNTR"/>
    <property type="match status" value="1"/>
</dbReference>
<dbReference type="SMART" id="SM00866">
    <property type="entry name" value="UTRA"/>
    <property type="match status" value="1"/>
</dbReference>
<dbReference type="GO" id="GO:0003700">
    <property type="term" value="F:DNA-binding transcription factor activity"/>
    <property type="evidence" value="ECO:0007669"/>
    <property type="project" value="InterPro"/>
</dbReference>
<protein>
    <submittedName>
        <fullName evidence="5">Transcriptional regulator, GntR family protein</fullName>
    </submittedName>
</protein>
<dbReference type="Pfam" id="PF07702">
    <property type="entry name" value="UTRA"/>
    <property type="match status" value="1"/>
</dbReference>
<dbReference type="Pfam" id="PF00392">
    <property type="entry name" value="GntR"/>
    <property type="match status" value="1"/>
</dbReference>
<evidence type="ECO:0000313" key="5">
    <source>
        <dbReference type="EMBL" id="GGB20501.1"/>
    </source>
</evidence>
<dbReference type="Gene3D" id="1.10.10.10">
    <property type="entry name" value="Winged helix-like DNA-binding domain superfamily/Winged helix DNA-binding domain"/>
    <property type="match status" value="1"/>
</dbReference>
<dbReference type="SUPFAM" id="SSF46785">
    <property type="entry name" value="Winged helix' DNA-binding domain"/>
    <property type="match status" value="1"/>
</dbReference>
<dbReference type="PROSITE" id="PS50949">
    <property type="entry name" value="HTH_GNTR"/>
    <property type="match status" value="1"/>
</dbReference>
<dbReference type="RefSeq" id="WP_188585086.1">
    <property type="nucleotide sequence ID" value="NZ_BMGC01000003.1"/>
</dbReference>
<dbReference type="EMBL" id="BMGC01000003">
    <property type="protein sequence ID" value="GGB20501.1"/>
    <property type="molecule type" value="Genomic_DNA"/>
</dbReference>
<dbReference type="SUPFAM" id="SSF64288">
    <property type="entry name" value="Chorismate lyase-like"/>
    <property type="match status" value="1"/>
</dbReference>
<dbReference type="GO" id="GO:0003677">
    <property type="term" value="F:DNA binding"/>
    <property type="evidence" value="ECO:0007669"/>
    <property type="project" value="UniProtKB-KW"/>
</dbReference>
<keyword evidence="2" id="KW-0238">DNA-binding</keyword>
<dbReference type="AlphaFoldDB" id="A0A916SXF7"/>
<dbReference type="InterPro" id="IPR028978">
    <property type="entry name" value="Chorismate_lyase_/UTRA_dom_sf"/>
</dbReference>
<dbReference type="PANTHER" id="PTHR44846">
    <property type="entry name" value="MANNOSYL-D-GLYCERATE TRANSPORT/METABOLISM SYSTEM REPRESSOR MNGR-RELATED"/>
    <property type="match status" value="1"/>
</dbReference>
<dbReference type="Gene3D" id="3.40.1410.10">
    <property type="entry name" value="Chorismate lyase-like"/>
    <property type="match status" value="1"/>
</dbReference>
<evidence type="ECO:0000313" key="6">
    <source>
        <dbReference type="Proteomes" id="UP000621454"/>
    </source>
</evidence>
<dbReference type="PANTHER" id="PTHR44846:SF1">
    <property type="entry name" value="MANNOSYL-D-GLYCERATE TRANSPORT_METABOLISM SYSTEM REPRESSOR MNGR-RELATED"/>
    <property type="match status" value="1"/>
</dbReference>
<dbReference type="InterPro" id="IPR036390">
    <property type="entry name" value="WH_DNA-bd_sf"/>
</dbReference>
<proteinExistence type="predicted"/>
<keyword evidence="6" id="KW-1185">Reference proteome</keyword>
<dbReference type="InterPro" id="IPR050679">
    <property type="entry name" value="Bact_HTH_transcr_reg"/>
</dbReference>
<name>A0A916SXF7_9ACTN</name>
<dbReference type="InterPro" id="IPR011663">
    <property type="entry name" value="UTRA"/>
</dbReference>
<dbReference type="InterPro" id="IPR036388">
    <property type="entry name" value="WH-like_DNA-bd_sf"/>
</dbReference>
<dbReference type="GO" id="GO:0045892">
    <property type="term" value="P:negative regulation of DNA-templated transcription"/>
    <property type="evidence" value="ECO:0007669"/>
    <property type="project" value="TreeGrafter"/>
</dbReference>
<gene>
    <name evidence="5" type="ORF">GCM10011489_05780</name>
</gene>
<dbReference type="InterPro" id="IPR000524">
    <property type="entry name" value="Tscrpt_reg_HTH_GntR"/>
</dbReference>